<dbReference type="EMBL" id="BSND01000006">
    <property type="protein sequence ID" value="GLQ00518.1"/>
    <property type="molecule type" value="Genomic_DNA"/>
</dbReference>
<proteinExistence type="predicted"/>
<dbReference type="RefSeq" id="WP_284723469.1">
    <property type="nucleotide sequence ID" value="NZ_BSND01000006.1"/>
</dbReference>
<comment type="caution">
    <text evidence="2">The sequence shown here is derived from an EMBL/GenBank/DDBJ whole genome shotgun (WGS) entry which is preliminary data.</text>
</comment>
<evidence type="ECO:0000256" key="1">
    <source>
        <dbReference type="SAM" id="Phobius"/>
    </source>
</evidence>
<feature type="transmembrane region" description="Helical" evidence="1">
    <location>
        <begin position="93"/>
        <end position="109"/>
    </location>
</feature>
<reference evidence="2" key="2">
    <citation type="submission" date="2023-01" db="EMBL/GenBank/DDBJ databases">
        <title>Draft genome sequence of Methylophaga thalassica strain NBRC 102424.</title>
        <authorList>
            <person name="Sun Q."/>
            <person name="Mori K."/>
        </authorList>
    </citation>
    <scope>NUCLEOTIDE SEQUENCE</scope>
    <source>
        <strain evidence="2">NBRC 102424</strain>
    </source>
</reference>
<evidence type="ECO:0000313" key="2">
    <source>
        <dbReference type="EMBL" id="GLQ00518.1"/>
    </source>
</evidence>
<protein>
    <recommendedName>
        <fullName evidence="4">DUF4064 domain-containing protein</fullName>
    </recommendedName>
</protein>
<keyword evidence="1" id="KW-1133">Transmembrane helix</keyword>
<reference evidence="2" key="1">
    <citation type="journal article" date="2014" name="Int. J. Syst. Evol. Microbiol.">
        <title>Complete genome of a new Firmicutes species belonging to the dominant human colonic microbiota ('Ruminococcus bicirculans') reveals two chromosomes and a selective capacity to utilize plant glucans.</title>
        <authorList>
            <consortium name="NISC Comparative Sequencing Program"/>
            <person name="Wegmann U."/>
            <person name="Louis P."/>
            <person name="Goesmann A."/>
            <person name="Henrissat B."/>
            <person name="Duncan S.H."/>
            <person name="Flint H.J."/>
        </authorList>
    </citation>
    <scope>NUCLEOTIDE SEQUENCE</scope>
    <source>
        <strain evidence="2">NBRC 102424</strain>
    </source>
</reference>
<evidence type="ECO:0000313" key="3">
    <source>
        <dbReference type="Proteomes" id="UP001161423"/>
    </source>
</evidence>
<dbReference type="Proteomes" id="UP001161423">
    <property type="component" value="Unassembled WGS sequence"/>
</dbReference>
<gene>
    <name evidence="2" type="ORF">GCM10007891_23710</name>
</gene>
<name>A0ABQ5TWE3_9GAMM</name>
<sequence length="145" mass="16074">MHSRDHITHYEDHHSGKLSRKGFKLMKKVALLIAFLLLIIGALSLMPSNATITYNGEQVTGPLKHLIEAGGIIFVPILLLCMGILLAFMFTGIGLIVLGFLVFFCLASFSMVFPFLLPLLIPLFIVWLVFALTRKDKTSDAVNSK</sequence>
<organism evidence="2 3">
    <name type="scientific">Methylophaga thalassica</name>
    <dbReference type="NCBI Taxonomy" id="40223"/>
    <lineage>
        <taxon>Bacteria</taxon>
        <taxon>Pseudomonadati</taxon>
        <taxon>Pseudomonadota</taxon>
        <taxon>Gammaproteobacteria</taxon>
        <taxon>Thiotrichales</taxon>
        <taxon>Piscirickettsiaceae</taxon>
        <taxon>Methylophaga</taxon>
    </lineage>
</organism>
<keyword evidence="1" id="KW-0472">Membrane</keyword>
<accession>A0ABQ5TWE3</accession>
<feature type="transmembrane region" description="Helical" evidence="1">
    <location>
        <begin position="29"/>
        <end position="46"/>
    </location>
</feature>
<evidence type="ECO:0008006" key="4">
    <source>
        <dbReference type="Google" id="ProtNLM"/>
    </source>
</evidence>
<keyword evidence="3" id="KW-1185">Reference proteome</keyword>
<keyword evidence="1" id="KW-0812">Transmembrane</keyword>
<feature type="transmembrane region" description="Helical" evidence="1">
    <location>
        <begin position="115"/>
        <end position="133"/>
    </location>
</feature>